<dbReference type="SUPFAM" id="SSF52980">
    <property type="entry name" value="Restriction endonuclease-like"/>
    <property type="match status" value="1"/>
</dbReference>
<dbReference type="Gene3D" id="3.40.50.10130">
    <property type="match status" value="1"/>
</dbReference>
<dbReference type="GO" id="GO:0004518">
    <property type="term" value="F:nuclease activity"/>
    <property type="evidence" value="ECO:0007669"/>
    <property type="project" value="InterPro"/>
</dbReference>
<gene>
    <name evidence="3" type="ORF">Aple_040410</name>
</gene>
<comment type="caution">
    <text evidence="3">The sequence shown here is derived from an EMBL/GenBank/DDBJ whole genome shotgun (WGS) entry which is preliminary data.</text>
</comment>
<dbReference type="AlphaFoldDB" id="A0A5M3XI19"/>
<dbReference type="Proteomes" id="UP000377595">
    <property type="component" value="Unassembled WGS sequence"/>
</dbReference>
<dbReference type="RefSeq" id="WP_155346148.1">
    <property type="nucleotide sequence ID" value="NZ_BAAAHM010000003.1"/>
</dbReference>
<dbReference type="Gene3D" id="4.10.320.10">
    <property type="entry name" value="E3-binding domain"/>
    <property type="match status" value="1"/>
</dbReference>
<proteinExistence type="predicted"/>
<dbReference type="InterPro" id="IPR055370">
    <property type="entry name" value="Lsr2_DNA-bd"/>
</dbReference>
<dbReference type="GO" id="GO:0006259">
    <property type="term" value="P:DNA metabolic process"/>
    <property type="evidence" value="ECO:0007669"/>
    <property type="project" value="UniProtKB-ARBA"/>
</dbReference>
<dbReference type="SMART" id="SM00891">
    <property type="entry name" value="ERCC4"/>
    <property type="match status" value="1"/>
</dbReference>
<dbReference type="InterPro" id="IPR006166">
    <property type="entry name" value="ERCC4_domain"/>
</dbReference>
<evidence type="ECO:0000313" key="4">
    <source>
        <dbReference type="Proteomes" id="UP000377595"/>
    </source>
</evidence>
<dbReference type="InterPro" id="IPR011335">
    <property type="entry name" value="Restrct_endonuc-II-like"/>
</dbReference>
<sequence>MPELVIVRNPDPESRLPYLIRLPLGDGLFLRAGGTWPREKAIYCFPVEPTEWPEEPEVVERVPVRSCVRRGAAIDLVLDRARENRSQIVFTKARGRDAIFWQTARVRKQARPNVSTPTARAAGITALPIVVDSGERYAYKFPRQQVELVKRRLACGDYGVEAGGRLTAAVERKSLNDLVSSLLNTRLKYQLTELAALPHAAVVIEDRYSQVFKLEHVRPSVVADGIAELQVAFPGVPIVFCETRQLAEEWTYRFLAAAYAATDHPPAAETAAPAQEPSTADVRVWARTHGLEVPDKGRLGPAIWAAYRDAHP</sequence>
<dbReference type="Pfam" id="PF23359">
    <property type="entry name" value="Lsr2_DNA-bd"/>
    <property type="match status" value="1"/>
</dbReference>
<reference evidence="3 4" key="1">
    <citation type="submission" date="2019-10" db="EMBL/GenBank/DDBJ databases">
        <title>Whole genome shotgun sequence of Acrocarpospora pleiomorpha NBRC 16267.</title>
        <authorList>
            <person name="Ichikawa N."/>
            <person name="Kimura A."/>
            <person name="Kitahashi Y."/>
            <person name="Komaki H."/>
            <person name="Oguchi A."/>
        </authorList>
    </citation>
    <scope>NUCLEOTIDE SEQUENCE [LARGE SCALE GENOMIC DNA]</scope>
    <source>
        <strain evidence="3 4">NBRC 16267</strain>
    </source>
</reference>
<keyword evidence="1" id="KW-0238">DNA-binding</keyword>
<feature type="domain" description="ERCC4" evidence="2">
    <location>
        <begin position="128"/>
        <end position="208"/>
    </location>
</feature>
<dbReference type="GO" id="GO:0016746">
    <property type="term" value="F:acyltransferase activity"/>
    <property type="evidence" value="ECO:0007669"/>
    <property type="project" value="InterPro"/>
</dbReference>
<evidence type="ECO:0000256" key="1">
    <source>
        <dbReference type="ARBA" id="ARBA00023125"/>
    </source>
</evidence>
<dbReference type="GO" id="GO:0003677">
    <property type="term" value="F:DNA binding"/>
    <property type="evidence" value="ECO:0007669"/>
    <property type="project" value="UniProtKB-KW"/>
</dbReference>
<protein>
    <recommendedName>
        <fullName evidence="2">ERCC4 domain-containing protein</fullName>
    </recommendedName>
</protein>
<dbReference type="EMBL" id="BLAF01000021">
    <property type="protein sequence ID" value="GES21145.1"/>
    <property type="molecule type" value="Genomic_DNA"/>
</dbReference>
<dbReference type="OrthoDB" id="9776021at2"/>
<organism evidence="3 4">
    <name type="scientific">Acrocarpospora pleiomorpha</name>
    <dbReference type="NCBI Taxonomy" id="90975"/>
    <lineage>
        <taxon>Bacteria</taxon>
        <taxon>Bacillati</taxon>
        <taxon>Actinomycetota</taxon>
        <taxon>Actinomycetes</taxon>
        <taxon>Streptosporangiales</taxon>
        <taxon>Streptosporangiaceae</taxon>
        <taxon>Acrocarpospora</taxon>
    </lineage>
</organism>
<dbReference type="Pfam" id="PF02732">
    <property type="entry name" value="ERCC4"/>
    <property type="match status" value="1"/>
</dbReference>
<keyword evidence="4" id="KW-1185">Reference proteome</keyword>
<dbReference type="InterPro" id="IPR036625">
    <property type="entry name" value="E3-bd_dom_sf"/>
</dbReference>
<evidence type="ECO:0000259" key="2">
    <source>
        <dbReference type="SMART" id="SM00891"/>
    </source>
</evidence>
<name>A0A5M3XI19_9ACTN</name>
<evidence type="ECO:0000313" key="3">
    <source>
        <dbReference type="EMBL" id="GES21145.1"/>
    </source>
</evidence>
<accession>A0A5M3XI19</accession>